<evidence type="ECO:0000259" key="2">
    <source>
        <dbReference type="Pfam" id="PF18199"/>
    </source>
</evidence>
<dbReference type="GO" id="GO:0051959">
    <property type="term" value="F:dynein light intermediate chain binding"/>
    <property type="evidence" value="ECO:0007669"/>
    <property type="project" value="InterPro"/>
</dbReference>
<dbReference type="PANTHER" id="PTHR45703">
    <property type="entry name" value="DYNEIN HEAVY CHAIN"/>
    <property type="match status" value="1"/>
</dbReference>
<dbReference type="KEGG" id="bfo:118424989"/>
<dbReference type="InterPro" id="IPR042219">
    <property type="entry name" value="AAA_lid_11_sf"/>
</dbReference>
<dbReference type="RefSeq" id="XP_035689695.1">
    <property type="nucleotide sequence ID" value="XM_035833802.1"/>
</dbReference>
<dbReference type="OrthoDB" id="424310at2759"/>
<dbReference type="GeneID" id="118424989"/>
<dbReference type="AlphaFoldDB" id="A0A9J7LY95"/>
<organism evidence="3 4">
    <name type="scientific">Branchiostoma floridae</name>
    <name type="common">Florida lancelet</name>
    <name type="synonym">Amphioxus</name>
    <dbReference type="NCBI Taxonomy" id="7739"/>
    <lineage>
        <taxon>Eukaryota</taxon>
        <taxon>Metazoa</taxon>
        <taxon>Chordata</taxon>
        <taxon>Cephalochordata</taxon>
        <taxon>Leptocardii</taxon>
        <taxon>Amphioxiformes</taxon>
        <taxon>Branchiostomatidae</taxon>
        <taxon>Branchiostoma</taxon>
    </lineage>
</organism>
<dbReference type="Pfam" id="PF18199">
    <property type="entry name" value="Dynein_C"/>
    <property type="match status" value="1"/>
</dbReference>
<dbReference type="InterPro" id="IPR041658">
    <property type="entry name" value="AAA_lid_11"/>
</dbReference>
<gene>
    <name evidence="4" type="primary">LOC118424989</name>
</gene>
<sequence length="441" mass="48137">MCVALQHGVKLAYELPQDIPATVGTTYNSAVWAGQPPHSEQPRMSDQLKPLLTSLSLVHSLLLHRRKYGIAAFTAPHHWNQGSLSAAVELLQGLVQGCQTDSPDGFSEGYETLVGDLVYGGRVSDPMDMDVVTSMVKQWTVGLDPNNTGNGTIVSALLSNVKGAMHAGPQASQNKADLNSDPTLVGLDASAAQVFHLQKSRNTLDELEMITGVHGIRTPFMTQYDGTLTLLEKLQSYLQDVPEIQHTPQEGAVGRAEFVQEFFTTEVDHYKQLLQRVTSDVRTMQSALRGEVGLTAEMEQLLSSVVQHRVPRSWMVGSYPTATGLADWVQTLQARVEALQQYAQAEGGPMAVNLAAFSNPVGFLDAVLLQHCRQQFRDVQTFKYEVEVSQFWNRVTLQPHDLPAESTCPVCMFMVHCGMANMAASSPHPGNALPVVCPKSG</sequence>
<evidence type="ECO:0000313" key="3">
    <source>
        <dbReference type="Proteomes" id="UP000001554"/>
    </source>
</evidence>
<evidence type="ECO:0000313" key="4">
    <source>
        <dbReference type="RefSeq" id="XP_035689695.1"/>
    </source>
</evidence>
<name>A0A9J7LY95_BRAFL</name>
<dbReference type="Gene3D" id="1.10.8.720">
    <property type="entry name" value="Region D6 of dynein motor"/>
    <property type="match status" value="1"/>
</dbReference>
<proteinExistence type="predicted"/>
<evidence type="ECO:0000259" key="1">
    <source>
        <dbReference type="Pfam" id="PF18198"/>
    </source>
</evidence>
<reference evidence="4" key="2">
    <citation type="submission" date="2025-08" db="UniProtKB">
        <authorList>
            <consortium name="RefSeq"/>
        </authorList>
    </citation>
    <scope>IDENTIFICATION</scope>
    <source>
        <strain evidence="4">S238N-H82</strain>
        <tissue evidence="4">Testes</tissue>
    </source>
</reference>
<protein>
    <submittedName>
        <fullName evidence="4">Dynein heavy chain 5, axonemal-like</fullName>
    </submittedName>
</protein>
<dbReference type="PANTHER" id="PTHR45703:SF36">
    <property type="entry name" value="DYNEIN HEAVY CHAIN, CYTOPLASMIC"/>
    <property type="match status" value="1"/>
</dbReference>
<reference evidence="3" key="1">
    <citation type="journal article" date="2020" name="Nat. Ecol. Evol.">
        <title>Deeply conserved synteny resolves early events in vertebrate evolution.</title>
        <authorList>
            <person name="Simakov O."/>
            <person name="Marletaz F."/>
            <person name="Yue J.X."/>
            <person name="O'Connell B."/>
            <person name="Jenkins J."/>
            <person name="Brandt A."/>
            <person name="Calef R."/>
            <person name="Tung C.H."/>
            <person name="Huang T.K."/>
            <person name="Schmutz J."/>
            <person name="Satoh N."/>
            <person name="Yu J.K."/>
            <person name="Putnam N.H."/>
            <person name="Green R.E."/>
            <person name="Rokhsar D.S."/>
        </authorList>
    </citation>
    <scope>NUCLEOTIDE SEQUENCE [LARGE SCALE GENOMIC DNA]</scope>
    <source>
        <strain evidence="3">S238N-H82</strain>
    </source>
</reference>
<dbReference type="InterPro" id="IPR041228">
    <property type="entry name" value="Dynein_C"/>
</dbReference>
<dbReference type="GO" id="GO:0045505">
    <property type="term" value="F:dynein intermediate chain binding"/>
    <property type="evidence" value="ECO:0007669"/>
    <property type="project" value="InterPro"/>
</dbReference>
<feature type="domain" description="Dynein heavy chain C-terminal" evidence="2">
    <location>
        <begin position="229"/>
        <end position="391"/>
    </location>
</feature>
<dbReference type="InterPro" id="IPR026983">
    <property type="entry name" value="DHC"/>
</dbReference>
<dbReference type="Gene3D" id="1.20.1270.280">
    <property type="match status" value="1"/>
</dbReference>
<dbReference type="Proteomes" id="UP000001554">
    <property type="component" value="Chromosome 10"/>
</dbReference>
<dbReference type="Pfam" id="PF18198">
    <property type="entry name" value="AAA_lid_11"/>
    <property type="match status" value="1"/>
</dbReference>
<accession>A0A9J7LY95</accession>
<dbReference type="GO" id="GO:0030286">
    <property type="term" value="C:dynein complex"/>
    <property type="evidence" value="ECO:0007669"/>
    <property type="project" value="InterPro"/>
</dbReference>
<dbReference type="GO" id="GO:0007018">
    <property type="term" value="P:microtubule-based movement"/>
    <property type="evidence" value="ECO:0007669"/>
    <property type="project" value="InterPro"/>
</dbReference>
<feature type="domain" description="Dynein heavy chain AAA lid" evidence="1">
    <location>
        <begin position="49"/>
        <end position="140"/>
    </location>
</feature>
<keyword evidence="3" id="KW-1185">Reference proteome</keyword>
<dbReference type="OMA" id="CEMTINF"/>